<evidence type="ECO:0000256" key="8">
    <source>
        <dbReference type="ARBA" id="ARBA00022723"/>
    </source>
</evidence>
<sequence length="956" mass="110076">MITHCRPACRSIFALLSCLLLGSSVLTEVMDSEHHKLLTDSSSAAEHRKFPWHRIRLPQTLFPVSYDITLQIDLTLFQVKGNVKIRVNCAKTTANIILHLKEMNVSKTAVFETKQDAVEDMPAGVTEGVKQEEELITTNEERNRDQELQVTGTMQNKSLEMFLIEVKENLTPRRNYEIFMEFEYPLTDKLIGLYRSSYTTKSGDKRYLAVTMFEATFARAAFPCFDEPAMKAKFAVTIIREGKYTALSNMPIIKTVKIGKDLYADQFQELVRMSTYLVAFVVSDFDYKERFTTNGIKVRIWTPPSQISQASYALDVATKTLSYYEKFFQIKFPLPKQDLVAIPDFITGAEENWGLIGFTSPMILFDPEKTSDDLHQAVCVTVTHELAHQWFGNLVTMKWWNDLWLNEGFASYMENIGATFVEPDWSMMDQFIVDTLQMAFSEDQSSYSHPISVDVKDPKDIDNIFDVISYQKGSSVIRMLKSTIGFDGFTTGLRSYLQKYAYGSADTDDLWESLSEASGINVKEVMETWTLQMGLPVVTITRLDQETATADQKRFLIFPDAKRDQSSSFNYSWNIPLTYITQRDNTSIQVWMNRASASLRWPKTSGWIKANVDQIGYYRVNYSKENWKALYNQLNSDHVVLSAADRSGLIDDAFHLARGDELEHAVALEMTVYIEHETDYTPLITFLRNMAYIGDQLILRKSYDVFKRYMLQQLQPSIDRLGWEDEGSHLDKILRPKILSTACDYSDHKRIISKIKRMFKLVMEGSEMIPANLRFLTYSVGVKEGGVEEWNQVYNKYLTTDIASEKNILLQSLAFTRNPQMIQRCLNYALDKTKISPQDTLSVLISVASNPESWRMAWDFVRQNWEIIYKRYSRGSDVWPRLITSLTMKCNTRAPTKRGYGVFQGLSSYGCSVSPSSTGDRTNTRQYSLLSQHEDEVIEWLQQHVRQKLSHELYPF</sequence>
<feature type="chain" id="PRO_5040931983" description="Aminopeptidase" evidence="21">
    <location>
        <begin position="28"/>
        <end position="956"/>
    </location>
</feature>
<evidence type="ECO:0000259" key="23">
    <source>
        <dbReference type="Pfam" id="PF11838"/>
    </source>
</evidence>
<reference evidence="25" key="1">
    <citation type="submission" date="2023-01" db="EMBL/GenBank/DDBJ databases">
        <title>Genome assembly of the deep-sea coral Lophelia pertusa.</title>
        <authorList>
            <person name="Herrera S."/>
            <person name="Cordes E."/>
        </authorList>
    </citation>
    <scope>NUCLEOTIDE SEQUENCE</scope>
    <source>
        <strain evidence="25">USNM1676648</strain>
        <tissue evidence="25">Polyp</tissue>
    </source>
</reference>
<feature type="domain" description="Peptidase M1 membrane alanine aminopeptidase" evidence="22">
    <location>
        <begin position="312"/>
        <end position="529"/>
    </location>
</feature>
<evidence type="ECO:0000256" key="4">
    <source>
        <dbReference type="ARBA" id="ARBA00022438"/>
    </source>
</evidence>
<evidence type="ECO:0000256" key="1">
    <source>
        <dbReference type="ARBA" id="ARBA00004236"/>
    </source>
</evidence>
<comment type="subcellular location">
    <subcellularLocation>
        <location evidence="1">Cell membrane</location>
    </subcellularLocation>
    <subcellularLocation>
        <location evidence="2">Membrane</location>
        <topology evidence="2">Single-pass type II membrane protein</topology>
    </subcellularLocation>
</comment>
<evidence type="ECO:0000256" key="3">
    <source>
        <dbReference type="ARBA" id="ARBA00010136"/>
    </source>
</evidence>
<dbReference type="Gene3D" id="2.60.40.1910">
    <property type="match status" value="1"/>
</dbReference>
<dbReference type="FunFam" id="2.60.40.1910:FF:000003">
    <property type="entry name" value="Aminopeptidase"/>
    <property type="match status" value="1"/>
</dbReference>
<keyword evidence="16" id="KW-0325">Glycoprotein</keyword>
<dbReference type="Pfam" id="PF11838">
    <property type="entry name" value="ERAP1_C"/>
    <property type="match status" value="1"/>
</dbReference>
<dbReference type="FunFam" id="1.25.50.20:FF:000001">
    <property type="entry name" value="Aminopeptidase"/>
    <property type="match status" value="1"/>
</dbReference>
<dbReference type="PANTHER" id="PTHR11533">
    <property type="entry name" value="PROTEASE M1 ZINC METALLOPROTEASE"/>
    <property type="match status" value="1"/>
</dbReference>
<dbReference type="InterPro" id="IPR050344">
    <property type="entry name" value="Peptidase_M1_aminopeptidases"/>
</dbReference>
<evidence type="ECO:0000256" key="6">
    <source>
        <dbReference type="ARBA" id="ARBA00022670"/>
    </source>
</evidence>
<keyword evidence="5" id="KW-1003">Cell membrane</keyword>
<evidence type="ECO:0000313" key="26">
    <source>
        <dbReference type="Proteomes" id="UP001163046"/>
    </source>
</evidence>
<keyword evidence="4 20" id="KW-0031">Aminopeptidase</keyword>
<dbReference type="Proteomes" id="UP001163046">
    <property type="component" value="Unassembled WGS sequence"/>
</dbReference>
<feature type="binding site" evidence="18">
    <location>
        <position position="388"/>
    </location>
    <ligand>
        <name>Zn(2+)</name>
        <dbReference type="ChEBI" id="CHEBI:29105"/>
        <note>catalytic</note>
    </ligand>
</feature>
<dbReference type="Gene3D" id="1.10.390.10">
    <property type="entry name" value="Neutral Protease Domain 2"/>
    <property type="match status" value="1"/>
</dbReference>
<dbReference type="EMBL" id="MU825397">
    <property type="protein sequence ID" value="KAJ7393662.1"/>
    <property type="molecule type" value="Genomic_DNA"/>
</dbReference>
<feature type="binding site" evidence="18">
    <location>
        <position position="407"/>
    </location>
    <ligand>
        <name>Zn(2+)</name>
        <dbReference type="ChEBI" id="CHEBI:29105"/>
        <note>catalytic</note>
    </ligand>
</feature>
<comment type="caution">
    <text evidence="25">The sequence shown here is derived from an EMBL/GenBank/DDBJ whole genome shotgun (WGS) entry which is preliminary data.</text>
</comment>
<feature type="site" description="Transition state stabilizer" evidence="19">
    <location>
        <position position="470"/>
    </location>
</feature>
<dbReference type="EC" id="3.4.11.-" evidence="20"/>
<evidence type="ECO:0000256" key="2">
    <source>
        <dbReference type="ARBA" id="ARBA00004606"/>
    </source>
</evidence>
<comment type="similarity">
    <text evidence="3 20">Belongs to the peptidase M1 family.</text>
</comment>
<proteinExistence type="inferred from homology"/>
<evidence type="ECO:0000256" key="10">
    <source>
        <dbReference type="ARBA" id="ARBA00022833"/>
    </source>
</evidence>
<evidence type="ECO:0000256" key="21">
    <source>
        <dbReference type="SAM" id="SignalP"/>
    </source>
</evidence>
<dbReference type="SUPFAM" id="SSF55486">
    <property type="entry name" value="Metalloproteases ('zincins'), catalytic domain"/>
    <property type="match status" value="1"/>
</dbReference>
<evidence type="ECO:0000256" key="7">
    <source>
        <dbReference type="ARBA" id="ARBA00022692"/>
    </source>
</evidence>
<evidence type="ECO:0000259" key="24">
    <source>
        <dbReference type="Pfam" id="PF17900"/>
    </source>
</evidence>
<dbReference type="InterPro" id="IPR027268">
    <property type="entry name" value="Peptidase_M4/M1_CTD_sf"/>
</dbReference>
<evidence type="ECO:0000313" key="25">
    <source>
        <dbReference type="EMBL" id="KAJ7393662.1"/>
    </source>
</evidence>
<keyword evidence="9 20" id="KW-0378">Hydrolase</keyword>
<dbReference type="InterPro" id="IPR024571">
    <property type="entry name" value="ERAP1-like_C_dom"/>
</dbReference>
<comment type="cofactor">
    <cofactor evidence="18 20">
        <name>Zn(2+)</name>
        <dbReference type="ChEBI" id="CHEBI:29105"/>
    </cofactor>
    <text evidence="18 20">Binds 1 zinc ion per subunit.</text>
</comment>
<feature type="domain" description="Aminopeptidase N-like N-terminal" evidence="24">
    <location>
        <begin position="63"/>
        <end position="277"/>
    </location>
</feature>
<evidence type="ECO:0000256" key="11">
    <source>
        <dbReference type="ARBA" id="ARBA00022968"/>
    </source>
</evidence>
<dbReference type="GO" id="GO:0005615">
    <property type="term" value="C:extracellular space"/>
    <property type="evidence" value="ECO:0007669"/>
    <property type="project" value="TreeGrafter"/>
</dbReference>
<dbReference type="OrthoDB" id="510539at2759"/>
<feature type="domain" description="ERAP1-like C-terminal" evidence="23">
    <location>
        <begin position="607"/>
        <end position="894"/>
    </location>
</feature>
<dbReference type="FunFam" id="2.60.40.1730:FF:000012">
    <property type="entry name" value="Aminopeptidase N"/>
    <property type="match status" value="1"/>
</dbReference>
<dbReference type="PRINTS" id="PR00756">
    <property type="entry name" value="ALADIPTASE"/>
</dbReference>
<gene>
    <name evidence="25" type="ORF">OS493_003318</name>
</gene>
<dbReference type="GO" id="GO:0042277">
    <property type="term" value="F:peptide binding"/>
    <property type="evidence" value="ECO:0007669"/>
    <property type="project" value="TreeGrafter"/>
</dbReference>
<name>A0A9X0A5C0_9CNID</name>
<dbReference type="Pfam" id="PF17900">
    <property type="entry name" value="Peptidase_M1_N"/>
    <property type="match status" value="1"/>
</dbReference>
<keyword evidence="8 18" id="KW-0479">Metal-binding</keyword>
<dbReference type="SUPFAM" id="SSF63737">
    <property type="entry name" value="Leukotriene A4 hydrolase N-terminal domain"/>
    <property type="match status" value="1"/>
</dbReference>
<dbReference type="PANTHER" id="PTHR11533:SF299">
    <property type="entry name" value="AMINOPEPTIDASE"/>
    <property type="match status" value="1"/>
</dbReference>
<evidence type="ECO:0000256" key="14">
    <source>
        <dbReference type="ARBA" id="ARBA00023136"/>
    </source>
</evidence>
<dbReference type="FunFam" id="1.10.390.10:FF:000006">
    <property type="entry name" value="Puromycin-sensitive aminopeptidase"/>
    <property type="match status" value="1"/>
</dbReference>
<keyword evidence="10 18" id="KW-0862">Zinc</keyword>
<feature type="binding site" evidence="18">
    <location>
        <position position="384"/>
    </location>
    <ligand>
        <name>Zn(2+)</name>
        <dbReference type="ChEBI" id="CHEBI:29105"/>
        <note>catalytic</note>
    </ligand>
</feature>
<evidence type="ECO:0000256" key="17">
    <source>
        <dbReference type="PIRSR" id="PIRSR634016-1"/>
    </source>
</evidence>
<evidence type="ECO:0000256" key="19">
    <source>
        <dbReference type="PIRSR" id="PIRSR634016-4"/>
    </source>
</evidence>
<dbReference type="GO" id="GO:0005886">
    <property type="term" value="C:plasma membrane"/>
    <property type="evidence" value="ECO:0007669"/>
    <property type="project" value="UniProtKB-SubCell"/>
</dbReference>
<evidence type="ECO:0000256" key="16">
    <source>
        <dbReference type="ARBA" id="ARBA00023180"/>
    </source>
</evidence>
<evidence type="ECO:0000256" key="9">
    <source>
        <dbReference type="ARBA" id="ARBA00022801"/>
    </source>
</evidence>
<dbReference type="Pfam" id="PF01433">
    <property type="entry name" value="Peptidase_M1"/>
    <property type="match status" value="1"/>
</dbReference>
<keyword evidence="12" id="KW-1133">Transmembrane helix</keyword>
<dbReference type="InterPro" id="IPR001930">
    <property type="entry name" value="Peptidase_M1"/>
</dbReference>
<dbReference type="GO" id="GO:0008270">
    <property type="term" value="F:zinc ion binding"/>
    <property type="evidence" value="ECO:0007669"/>
    <property type="project" value="UniProtKB-UniRule"/>
</dbReference>
<keyword evidence="15" id="KW-1015">Disulfide bond</keyword>
<dbReference type="GO" id="GO:0005737">
    <property type="term" value="C:cytoplasm"/>
    <property type="evidence" value="ECO:0007669"/>
    <property type="project" value="TreeGrafter"/>
</dbReference>
<evidence type="ECO:0000256" key="15">
    <source>
        <dbReference type="ARBA" id="ARBA00023157"/>
    </source>
</evidence>
<dbReference type="InterPro" id="IPR045357">
    <property type="entry name" value="Aminopeptidase_N-like_N"/>
</dbReference>
<evidence type="ECO:0000256" key="18">
    <source>
        <dbReference type="PIRSR" id="PIRSR634016-3"/>
    </source>
</evidence>
<keyword evidence="14" id="KW-0472">Membrane</keyword>
<dbReference type="InterPro" id="IPR034016">
    <property type="entry name" value="M1_APN-typ"/>
</dbReference>
<keyword evidence="7" id="KW-0812">Transmembrane</keyword>
<evidence type="ECO:0000256" key="5">
    <source>
        <dbReference type="ARBA" id="ARBA00022475"/>
    </source>
</evidence>
<keyword evidence="6 20" id="KW-0645">Protease</keyword>
<organism evidence="25 26">
    <name type="scientific">Desmophyllum pertusum</name>
    <dbReference type="NCBI Taxonomy" id="174260"/>
    <lineage>
        <taxon>Eukaryota</taxon>
        <taxon>Metazoa</taxon>
        <taxon>Cnidaria</taxon>
        <taxon>Anthozoa</taxon>
        <taxon>Hexacorallia</taxon>
        <taxon>Scleractinia</taxon>
        <taxon>Caryophylliina</taxon>
        <taxon>Caryophylliidae</taxon>
        <taxon>Desmophyllum</taxon>
    </lineage>
</organism>
<dbReference type="GO" id="GO:0006508">
    <property type="term" value="P:proteolysis"/>
    <property type="evidence" value="ECO:0007669"/>
    <property type="project" value="UniProtKB-KW"/>
</dbReference>
<dbReference type="Gene3D" id="2.60.40.1730">
    <property type="entry name" value="tricorn interacting facor f3 domain"/>
    <property type="match status" value="1"/>
</dbReference>
<evidence type="ECO:0000259" key="22">
    <source>
        <dbReference type="Pfam" id="PF01433"/>
    </source>
</evidence>
<dbReference type="AlphaFoldDB" id="A0A9X0A5C0"/>
<evidence type="ECO:0000256" key="20">
    <source>
        <dbReference type="RuleBase" id="RU364040"/>
    </source>
</evidence>
<keyword evidence="11" id="KW-0735">Signal-anchor</keyword>
<dbReference type="CDD" id="cd09601">
    <property type="entry name" value="M1_APN-Q_like"/>
    <property type="match status" value="1"/>
</dbReference>
<feature type="active site" description="Proton acceptor" evidence="17">
    <location>
        <position position="385"/>
    </location>
</feature>
<evidence type="ECO:0000256" key="12">
    <source>
        <dbReference type="ARBA" id="ARBA00022989"/>
    </source>
</evidence>
<keyword evidence="13 20" id="KW-0482">Metalloprotease</keyword>
<keyword evidence="26" id="KW-1185">Reference proteome</keyword>
<dbReference type="Gene3D" id="1.25.50.20">
    <property type="match status" value="1"/>
</dbReference>
<protein>
    <recommendedName>
        <fullName evidence="20">Aminopeptidase</fullName>
        <ecNumber evidence="20">3.4.11.-</ecNumber>
    </recommendedName>
</protein>
<keyword evidence="21" id="KW-0732">Signal</keyword>
<dbReference type="GO" id="GO:0070006">
    <property type="term" value="F:metalloaminopeptidase activity"/>
    <property type="evidence" value="ECO:0007669"/>
    <property type="project" value="TreeGrafter"/>
</dbReference>
<evidence type="ECO:0000256" key="13">
    <source>
        <dbReference type="ARBA" id="ARBA00023049"/>
    </source>
</evidence>
<feature type="signal peptide" evidence="21">
    <location>
        <begin position="1"/>
        <end position="27"/>
    </location>
</feature>
<accession>A0A9X0A5C0</accession>
<dbReference type="InterPro" id="IPR042097">
    <property type="entry name" value="Aminopeptidase_N-like_N_sf"/>
</dbReference>
<dbReference type="InterPro" id="IPR014782">
    <property type="entry name" value="Peptidase_M1_dom"/>
</dbReference>
<dbReference type="GO" id="GO:0043171">
    <property type="term" value="P:peptide catabolic process"/>
    <property type="evidence" value="ECO:0007669"/>
    <property type="project" value="TreeGrafter"/>
</dbReference>